<dbReference type="AlphaFoldDB" id="A0A564VVX0"/>
<dbReference type="EMBL" id="CABHNT010000046">
    <property type="protein sequence ID" value="VUX36814.1"/>
    <property type="molecule type" value="Genomic_DNA"/>
</dbReference>
<reference evidence="1 2" key="1">
    <citation type="submission" date="2019-07" db="EMBL/GenBank/DDBJ databases">
        <authorList>
            <person name="Hibberd C M."/>
            <person name="Gehrig L. J."/>
            <person name="Chang H.-W."/>
            <person name="Venkatesh S."/>
        </authorList>
    </citation>
    <scope>NUCLEOTIDE SEQUENCE [LARGE SCALE GENOMIC DNA]</scope>
    <source>
        <strain evidence="1">Bifidobacterium_longum_subsp_infantis_JG_Bg463</strain>
    </source>
</reference>
<organism evidence="1 2">
    <name type="scientific">Bifidobacterium longum subsp. infantis</name>
    <dbReference type="NCBI Taxonomy" id="1682"/>
    <lineage>
        <taxon>Bacteria</taxon>
        <taxon>Bacillati</taxon>
        <taxon>Actinomycetota</taxon>
        <taxon>Actinomycetes</taxon>
        <taxon>Bifidobacteriales</taxon>
        <taxon>Bifidobacteriaceae</taxon>
        <taxon>Bifidobacterium</taxon>
    </lineage>
</organism>
<evidence type="ECO:0000313" key="2">
    <source>
        <dbReference type="Proteomes" id="UP000345266"/>
    </source>
</evidence>
<evidence type="ECO:0000313" key="1">
    <source>
        <dbReference type="EMBL" id="VUX36814.1"/>
    </source>
</evidence>
<gene>
    <name evidence="1" type="ORF">BLJG463_02020</name>
</gene>
<sequence length="628" mass="66689">MQLKKHNSKTPPERKPKWLRKGIALLAAIATLATGGIVASTAYAGGGGGSQPGGGSGGPDGAPKVFWQYRDDASGSFGPASDINSVKKAFEAARVTLHEDSGGMTPMTKAQAALDGAKNECVEGFHRRHPGEGDGDCRVVAVGAMYSNSGYWGAAFDNGNYAELGNKNQWQYVWDKYIKNTKYNYAGSRGYYVTSPFNDDPNNSVQKIMWDKTFDGQCKVNPAWGSDVCNLGGAAVNKSIVVIVLDKYQPAPPSFTPTISTEAPHIIQEGQPITDRVTVGVKSDDHWIDGTSVTAKGYYFTGSKDAILRNLPYTGDPTDAGINNYLNQIRSAGGVQLGGPVLKTFTGPGQQTVSLGQNAPANTWGTWVWFINKNGARSYDVLGPQAVVESEETEASGRGLLGVAEVVGDLVGVVAVHAALPGHVDDLAEPSEHRLASGPFDLAVQFVEGQVAHDPHGVVHGDPVVVAGGQGGAPPVGDVQELVERQRAGELVHQQHLLVLVAVEGMQVVADAVHVLGRVSVHHVGGLAHTRLPVQVVDLDVAAAAGVVDRPVPRLDEPREPSDASGGVVVGVREQYLVKGHALFDHAAQLFEVVAFALLVDYVVGGQAVEERPGVTCRYRRDRWLRRC</sequence>
<accession>A0A564VVX0</accession>
<dbReference type="Proteomes" id="UP000345266">
    <property type="component" value="Unassembled WGS sequence"/>
</dbReference>
<protein>
    <submittedName>
        <fullName evidence="1">Uncharacterized protein</fullName>
    </submittedName>
</protein>
<name>A0A564VVX0_BIFLI</name>
<proteinExistence type="predicted"/>